<reference evidence="3" key="1">
    <citation type="submission" date="2023-01" db="EMBL/GenBank/DDBJ databases">
        <authorList>
            <person name="Van Ghelder C."/>
            <person name="Rancurel C."/>
        </authorList>
    </citation>
    <scope>NUCLEOTIDE SEQUENCE</scope>
    <source>
        <strain evidence="3">CNCM I-4278</strain>
    </source>
</reference>
<feature type="domain" description="CCHC-type" evidence="2">
    <location>
        <begin position="225"/>
        <end position="240"/>
    </location>
</feature>
<comment type="caution">
    <text evidence="3">The sequence shown here is derived from an EMBL/GenBank/DDBJ whole genome shotgun (WGS) entry which is preliminary data.</text>
</comment>
<dbReference type="Pfam" id="PF00098">
    <property type="entry name" value="zf-CCHC"/>
    <property type="match status" value="1"/>
</dbReference>
<keyword evidence="1" id="KW-0479">Metal-binding</keyword>
<keyword evidence="1" id="KW-0862">Zinc</keyword>
<dbReference type="InterPro" id="IPR001878">
    <property type="entry name" value="Znf_CCHC"/>
</dbReference>
<proteinExistence type="predicted"/>
<evidence type="ECO:0000313" key="4">
    <source>
        <dbReference type="Proteomes" id="UP001152607"/>
    </source>
</evidence>
<name>A0A9W4XUB0_9PLEO</name>
<dbReference type="OrthoDB" id="3863715at2759"/>
<dbReference type="Gene3D" id="4.10.60.10">
    <property type="entry name" value="Zinc finger, CCHC-type"/>
    <property type="match status" value="1"/>
</dbReference>
<dbReference type="AlphaFoldDB" id="A0A9W4XUB0"/>
<evidence type="ECO:0000256" key="1">
    <source>
        <dbReference type="PROSITE-ProRule" id="PRU00047"/>
    </source>
</evidence>
<dbReference type="GO" id="GO:0003676">
    <property type="term" value="F:nucleic acid binding"/>
    <property type="evidence" value="ECO:0007669"/>
    <property type="project" value="InterPro"/>
</dbReference>
<dbReference type="SUPFAM" id="SSF57756">
    <property type="entry name" value="Retrovirus zinc finger-like domains"/>
    <property type="match status" value="1"/>
</dbReference>
<keyword evidence="4" id="KW-1185">Reference proteome</keyword>
<dbReference type="SMART" id="SM00343">
    <property type="entry name" value="ZnF_C2HC"/>
    <property type="match status" value="1"/>
</dbReference>
<dbReference type="Proteomes" id="UP001152607">
    <property type="component" value="Unassembled WGS sequence"/>
</dbReference>
<dbReference type="GO" id="GO:0008270">
    <property type="term" value="F:zinc ion binding"/>
    <property type="evidence" value="ECO:0007669"/>
    <property type="project" value="UniProtKB-KW"/>
</dbReference>
<evidence type="ECO:0000313" key="3">
    <source>
        <dbReference type="EMBL" id="CAI6333142.1"/>
    </source>
</evidence>
<accession>A0A9W4XUB0</accession>
<keyword evidence="1" id="KW-0863">Zinc-finger</keyword>
<sequence>MGPAQASPEAELVRKPPLTPAQLAQLKNSPKINILIGTVGNPIIAVEGVPRAILCYYSGYAEKQLASKNNLLIENGHKTIIQWICQWMAAGENDTSSHLKLAKLTVPGLCDLHAQAKQLAYGGLMFRVQDELRVCIGSNLLSKAAIHKLYTTVPELATLCLARIISITLQPRSMDYGPYMELAEENSAFSEDLEHGVKATLGQRARQWRNSKARAARVTRSRLLCYDCQTLGHIAKDCPSKPKRKRGENRRDRNSEYVEYDVVEPVANGGGIRTCTRVVKSGEVTRTGLII</sequence>
<gene>
    <name evidence="3" type="ORF">PDIGIT_LOCUS6178</name>
</gene>
<organism evidence="3 4">
    <name type="scientific">Periconia digitata</name>
    <dbReference type="NCBI Taxonomy" id="1303443"/>
    <lineage>
        <taxon>Eukaryota</taxon>
        <taxon>Fungi</taxon>
        <taxon>Dikarya</taxon>
        <taxon>Ascomycota</taxon>
        <taxon>Pezizomycotina</taxon>
        <taxon>Dothideomycetes</taxon>
        <taxon>Pleosporomycetidae</taxon>
        <taxon>Pleosporales</taxon>
        <taxon>Massarineae</taxon>
        <taxon>Periconiaceae</taxon>
        <taxon>Periconia</taxon>
    </lineage>
</organism>
<dbReference type="EMBL" id="CAOQHR010000004">
    <property type="protein sequence ID" value="CAI6333142.1"/>
    <property type="molecule type" value="Genomic_DNA"/>
</dbReference>
<dbReference type="InterPro" id="IPR036875">
    <property type="entry name" value="Znf_CCHC_sf"/>
</dbReference>
<evidence type="ECO:0000259" key="2">
    <source>
        <dbReference type="PROSITE" id="PS50158"/>
    </source>
</evidence>
<protein>
    <recommendedName>
        <fullName evidence="2">CCHC-type domain-containing protein</fullName>
    </recommendedName>
</protein>
<dbReference type="PROSITE" id="PS50158">
    <property type="entry name" value="ZF_CCHC"/>
    <property type="match status" value="1"/>
</dbReference>